<accession>A0A3D8PP00</accession>
<comment type="similarity">
    <text evidence="1">Belongs to the glycosyltransferase 28 family.</text>
</comment>
<evidence type="ECO:0000313" key="7">
    <source>
        <dbReference type="Proteomes" id="UP000257143"/>
    </source>
</evidence>
<protein>
    <submittedName>
        <fullName evidence="6">Diglucosyl diacylglycerol synthase</fullName>
    </submittedName>
</protein>
<comment type="caution">
    <text evidence="6">The sequence shown here is derived from an EMBL/GenBank/DDBJ whole genome shotgun (WGS) entry which is preliminary data.</text>
</comment>
<dbReference type="InterPro" id="IPR009695">
    <property type="entry name" value="Diacylglyc_glucosyltr_N"/>
</dbReference>
<dbReference type="Pfam" id="PF06925">
    <property type="entry name" value="MGDG_synth"/>
    <property type="match status" value="1"/>
</dbReference>
<organism evidence="6 7">
    <name type="scientific">Oceanobacillus arenosus</name>
    <dbReference type="NCBI Taxonomy" id="1229153"/>
    <lineage>
        <taxon>Bacteria</taxon>
        <taxon>Bacillati</taxon>
        <taxon>Bacillota</taxon>
        <taxon>Bacilli</taxon>
        <taxon>Bacillales</taxon>
        <taxon>Bacillaceae</taxon>
        <taxon>Oceanobacillus</taxon>
    </lineage>
</organism>
<proteinExistence type="inferred from homology"/>
<dbReference type="GO" id="GO:0016020">
    <property type="term" value="C:membrane"/>
    <property type="evidence" value="ECO:0007669"/>
    <property type="project" value="GOC"/>
</dbReference>
<keyword evidence="2" id="KW-0328">Glycosyltransferase</keyword>
<dbReference type="InterPro" id="IPR001296">
    <property type="entry name" value="Glyco_trans_1"/>
</dbReference>
<evidence type="ECO:0000259" key="5">
    <source>
        <dbReference type="Pfam" id="PF06925"/>
    </source>
</evidence>
<dbReference type="EMBL" id="PIOC01000023">
    <property type="protein sequence ID" value="RDW16958.1"/>
    <property type="molecule type" value="Genomic_DNA"/>
</dbReference>
<evidence type="ECO:0000313" key="6">
    <source>
        <dbReference type="EMBL" id="RDW16958.1"/>
    </source>
</evidence>
<sequence length="380" mass="42861">MIKNSKILILTGSYGNGHLKVSKTLQDTFMNNGCNEVIESDLFLEAHPLLTKATKFLYIKSFTYGQKLYGSFYYAGNKDKNSLPLDFMNYYGRKTLANLVKDFNPDIIINTFPMVVVPEFLKKSGSPIPMVNVLTDFGLHNNWIHEEITRYFVASEDLKAAMVDKGISPDKIKVSGIPIEPSFEQQSDRAALIRSYGLNPEKPITLLASGAYGVLKNMVDIVNNLLHIDDNQVIVVCGHNKKLKMNLTNKFEENKNVQILGYTNKMDELMKIATVMITKPGGITLSEALAVQVPLILYRSVPGQERENAIFFEQKGASLNVSNPDKLIEVITNVITDEELQQKMKHQMKFLYHANASEVIYENVSEIIDSEQIKLKKEII</sequence>
<dbReference type="InterPro" id="IPR050519">
    <property type="entry name" value="Glycosyltransf_28_UgtP"/>
</dbReference>
<gene>
    <name evidence="6" type="ORF">CWR48_15230</name>
</gene>
<dbReference type="Gene3D" id="3.40.50.2000">
    <property type="entry name" value="Glycogen Phosphorylase B"/>
    <property type="match status" value="1"/>
</dbReference>
<name>A0A3D8PP00_9BACI</name>
<dbReference type="SUPFAM" id="SSF53756">
    <property type="entry name" value="UDP-Glycosyltransferase/glycogen phosphorylase"/>
    <property type="match status" value="1"/>
</dbReference>
<dbReference type="Pfam" id="PF00534">
    <property type="entry name" value="Glycos_transf_1"/>
    <property type="match status" value="1"/>
</dbReference>
<dbReference type="PANTHER" id="PTHR43025:SF3">
    <property type="entry name" value="MONOGALACTOSYLDIACYLGLYCEROL SYNTHASE 1, CHLOROPLASTIC"/>
    <property type="match status" value="1"/>
</dbReference>
<dbReference type="AlphaFoldDB" id="A0A3D8PP00"/>
<feature type="domain" description="Diacylglycerol glucosyltransferase N-terminal" evidence="5">
    <location>
        <begin position="18"/>
        <end position="179"/>
    </location>
</feature>
<dbReference type="Proteomes" id="UP000257143">
    <property type="component" value="Unassembled WGS sequence"/>
</dbReference>
<evidence type="ECO:0000259" key="4">
    <source>
        <dbReference type="Pfam" id="PF00534"/>
    </source>
</evidence>
<evidence type="ECO:0000256" key="1">
    <source>
        <dbReference type="ARBA" id="ARBA00006962"/>
    </source>
</evidence>
<dbReference type="GO" id="GO:0009247">
    <property type="term" value="P:glycolipid biosynthetic process"/>
    <property type="evidence" value="ECO:0007669"/>
    <property type="project" value="InterPro"/>
</dbReference>
<dbReference type="PANTHER" id="PTHR43025">
    <property type="entry name" value="MONOGALACTOSYLDIACYLGLYCEROL SYNTHASE"/>
    <property type="match status" value="1"/>
</dbReference>
<keyword evidence="3" id="KW-0808">Transferase</keyword>
<dbReference type="RefSeq" id="WP_115774188.1">
    <property type="nucleotide sequence ID" value="NZ_PIOC01000023.1"/>
</dbReference>
<dbReference type="OrthoDB" id="9815663at2"/>
<evidence type="ECO:0000256" key="3">
    <source>
        <dbReference type="ARBA" id="ARBA00022679"/>
    </source>
</evidence>
<keyword evidence="7" id="KW-1185">Reference proteome</keyword>
<reference evidence="7" key="1">
    <citation type="submission" date="2017-11" db="EMBL/GenBank/DDBJ databases">
        <authorList>
            <person name="Zhu W."/>
        </authorList>
    </citation>
    <scope>NUCLEOTIDE SEQUENCE [LARGE SCALE GENOMIC DNA]</scope>
    <source>
        <strain evidence="7">CAU 1183</strain>
    </source>
</reference>
<evidence type="ECO:0000256" key="2">
    <source>
        <dbReference type="ARBA" id="ARBA00022676"/>
    </source>
</evidence>
<feature type="domain" description="Glycosyl transferase family 1" evidence="4">
    <location>
        <begin position="199"/>
        <end position="347"/>
    </location>
</feature>
<dbReference type="GO" id="GO:0016758">
    <property type="term" value="F:hexosyltransferase activity"/>
    <property type="evidence" value="ECO:0007669"/>
    <property type="project" value="InterPro"/>
</dbReference>